<proteinExistence type="predicted"/>
<dbReference type="AlphaFoldDB" id="A0A849P6K0"/>
<keyword evidence="3" id="KW-1185">Reference proteome</keyword>
<sequence>MSKNKYNTNSQSPASKAARMKAAHEYDKKMRELGLIKNIGLRLPIEVFNDFDGLAKKHGITRTECLRMLLAHYHNQ</sequence>
<comment type="caution">
    <text evidence="2">The sequence shown here is derived from an EMBL/GenBank/DDBJ whole genome shotgun (WGS) entry which is preliminary data.</text>
</comment>
<feature type="compositionally biased region" description="Polar residues" evidence="1">
    <location>
        <begin position="1"/>
        <end position="14"/>
    </location>
</feature>
<evidence type="ECO:0000313" key="2">
    <source>
        <dbReference type="EMBL" id="NOL51643.1"/>
    </source>
</evidence>
<organism evidence="2 3">
    <name type="scientific">Pelistega suis</name>
    <dbReference type="NCBI Taxonomy" id="1631957"/>
    <lineage>
        <taxon>Bacteria</taxon>
        <taxon>Pseudomonadati</taxon>
        <taxon>Pseudomonadota</taxon>
        <taxon>Betaproteobacteria</taxon>
        <taxon>Burkholderiales</taxon>
        <taxon>Alcaligenaceae</taxon>
        <taxon>Pelistega</taxon>
    </lineage>
</organism>
<dbReference type="RefSeq" id="WP_171680342.1">
    <property type="nucleotide sequence ID" value="NZ_JABGBN010000003.1"/>
</dbReference>
<evidence type="ECO:0000256" key="1">
    <source>
        <dbReference type="SAM" id="MobiDB-lite"/>
    </source>
</evidence>
<evidence type="ECO:0000313" key="3">
    <source>
        <dbReference type="Proteomes" id="UP000537862"/>
    </source>
</evidence>
<reference evidence="2 3" key="1">
    <citation type="submission" date="2020-05" db="EMBL/GenBank/DDBJ databases">
        <authorList>
            <person name="Niu N."/>
        </authorList>
    </citation>
    <scope>NUCLEOTIDE SEQUENCE [LARGE SCALE GENOMIC DNA]</scope>
    <source>
        <strain evidence="2 3">3340-03</strain>
    </source>
</reference>
<gene>
    <name evidence="2" type="ORF">HKX39_05570</name>
</gene>
<accession>A0A849P6K0</accession>
<dbReference type="EMBL" id="JABGBN010000003">
    <property type="protein sequence ID" value="NOL51643.1"/>
    <property type="molecule type" value="Genomic_DNA"/>
</dbReference>
<feature type="region of interest" description="Disordered" evidence="1">
    <location>
        <begin position="1"/>
        <end position="23"/>
    </location>
</feature>
<protein>
    <submittedName>
        <fullName evidence="2">Uncharacterized protein</fullName>
    </submittedName>
</protein>
<name>A0A849P6K0_9BURK</name>
<dbReference type="Proteomes" id="UP000537862">
    <property type="component" value="Unassembled WGS sequence"/>
</dbReference>